<feature type="domain" description="Helix-turn-helix" evidence="1">
    <location>
        <begin position="225"/>
        <end position="270"/>
    </location>
</feature>
<keyword evidence="3" id="KW-1185">Reference proteome</keyword>
<dbReference type="SUPFAM" id="SSF46955">
    <property type="entry name" value="Putative DNA-binding domain"/>
    <property type="match status" value="1"/>
</dbReference>
<gene>
    <name evidence="2" type="ORF">RQC66_45035</name>
</gene>
<protein>
    <submittedName>
        <fullName evidence="2">Helix-turn-helix domain-containing protein</fullName>
    </submittedName>
</protein>
<proteinExistence type="predicted"/>
<dbReference type="InterPro" id="IPR041657">
    <property type="entry name" value="HTH_17"/>
</dbReference>
<dbReference type="Pfam" id="PF12728">
    <property type="entry name" value="HTH_17"/>
    <property type="match status" value="1"/>
</dbReference>
<sequence length="287" mass="31483">MDSSVTPMERLRALDHLTPRDAAKAWGVPTKDIHRVAQQIIYIRKGMWGSLAPDRPRCPEPVVSFFGFPCKLPVEEGGQVCSLHRKATGHPGYELADEALATVQSHPGWKELRERLLNLNKRTLQSERQRLSRELEAGATLTEEDYRLTALLLPSSDPATQGRRALGLPGPNDGVGDAARLRGLGALLAAADAAVLGLPVETTKRTSGNRADAKFEPAHKKGPLLYSIAQAAERLGVSLSWLRTESACGRVPYRQIGGHRMFSEEDLAEIVKNAYRPSHGRTGYGRR</sequence>
<comment type="caution">
    <text evidence="2">The sequence shown here is derived from an EMBL/GenBank/DDBJ whole genome shotgun (WGS) entry which is preliminary data.</text>
</comment>
<organism evidence="2 3">
    <name type="scientific">Streptomyces justiciae</name>
    <dbReference type="NCBI Taxonomy" id="2780140"/>
    <lineage>
        <taxon>Bacteria</taxon>
        <taxon>Bacillati</taxon>
        <taxon>Actinomycetota</taxon>
        <taxon>Actinomycetes</taxon>
        <taxon>Kitasatosporales</taxon>
        <taxon>Streptomycetaceae</taxon>
        <taxon>Streptomyces</taxon>
    </lineage>
</organism>
<dbReference type="RefSeq" id="WP_314208108.1">
    <property type="nucleotide sequence ID" value="NZ_JAVTLL010000077.1"/>
</dbReference>
<dbReference type="InterPro" id="IPR009061">
    <property type="entry name" value="DNA-bd_dom_put_sf"/>
</dbReference>
<reference evidence="3" key="1">
    <citation type="submission" date="2023-07" db="EMBL/GenBank/DDBJ databases">
        <title>Draft genome sequence of the endophytic actinobacterium Streptomyces justiciae WPN32, a potential antibiotic producer.</title>
        <authorList>
            <person name="Yasawong M."/>
            <person name="Pana W."/>
            <person name="Ganta P."/>
            <person name="Santapan N."/>
            <person name="Songngamsuk T."/>
            <person name="Phatcharaharikarn M."/>
            <person name="Kerdtoob S."/>
            <person name="Nantapong N."/>
        </authorList>
    </citation>
    <scope>NUCLEOTIDE SEQUENCE [LARGE SCALE GENOMIC DNA]</scope>
    <source>
        <strain evidence="3">WPN32</strain>
    </source>
</reference>
<dbReference type="EMBL" id="JAVTLL010000077">
    <property type="protein sequence ID" value="MDT7847889.1"/>
    <property type="molecule type" value="Genomic_DNA"/>
</dbReference>
<accession>A0ABU3M8S7</accession>
<name>A0ABU3M8S7_9ACTN</name>
<dbReference type="Proteomes" id="UP001257948">
    <property type="component" value="Unassembled WGS sequence"/>
</dbReference>
<evidence type="ECO:0000313" key="3">
    <source>
        <dbReference type="Proteomes" id="UP001257948"/>
    </source>
</evidence>
<evidence type="ECO:0000313" key="2">
    <source>
        <dbReference type="EMBL" id="MDT7847889.1"/>
    </source>
</evidence>
<evidence type="ECO:0000259" key="1">
    <source>
        <dbReference type="Pfam" id="PF12728"/>
    </source>
</evidence>